<evidence type="ECO:0000256" key="2">
    <source>
        <dbReference type="SAM" id="Phobius"/>
    </source>
</evidence>
<dbReference type="AlphaFoldDB" id="A0A430ABG1"/>
<dbReference type="OrthoDB" id="4427456at2"/>
<evidence type="ECO:0000313" key="5">
    <source>
        <dbReference type="Proteomes" id="UP000287101"/>
    </source>
</evidence>
<dbReference type="InterPro" id="IPR001387">
    <property type="entry name" value="Cro/C1-type_HTH"/>
</dbReference>
<sequence length="136" mass="15637">MSISKKIEELRTEANMTQEELANKLNISPQAVSNWERGENLPDIQNLKLLSKHFSVSVDELVKSDEQLESELKIKKQKKTQNLISFTAMLVSGIILLAFSLFMYLKNDTVSWFTLIVGLFLVIDGSFLVKKYFYQD</sequence>
<keyword evidence="2" id="KW-0812">Transmembrane</keyword>
<organism evidence="4 5">
    <name type="scientific">Vagococcus fessus</name>
    <dbReference type="NCBI Taxonomy" id="120370"/>
    <lineage>
        <taxon>Bacteria</taxon>
        <taxon>Bacillati</taxon>
        <taxon>Bacillota</taxon>
        <taxon>Bacilli</taxon>
        <taxon>Lactobacillales</taxon>
        <taxon>Enterococcaceae</taxon>
        <taxon>Vagococcus</taxon>
    </lineage>
</organism>
<protein>
    <recommendedName>
        <fullName evidence="3">HTH cro/C1-type domain-containing protein</fullName>
    </recommendedName>
</protein>
<dbReference type="PANTHER" id="PTHR46558:SF15">
    <property type="entry name" value="HELIX-TURN-HELIX DOMAIN PROTEIN"/>
    <property type="match status" value="1"/>
</dbReference>
<dbReference type="RefSeq" id="WP_126829991.1">
    <property type="nucleotide sequence ID" value="NZ_CBCRYB010000006.1"/>
</dbReference>
<name>A0A430ABG1_9ENTE</name>
<keyword evidence="2" id="KW-1133">Transmembrane helix</keyword>
<reference evidence="4 5" key="1">
    <citation type="submission" date="2017-05" db="EMBL/GenBank/DDBJ databases">
        <title>Vagococcus spp. assemblies.</title>
        <authorList>
            <person name="Gulvik C.A."/>
        </authorList>
    </citation>
    <scope>NUCLEOTIDE SEQUENCE [LARGE SCALE GENOMIC DNA]</scope>
    <source>
        <strain evidence="4 5">CCUG 41755</strain>
    </source>
</reference>
<keyword evidence="2" id="KW-0472">Membrane</keyword>
<dbReference type="InterPro" id="IPR010982">
    <property type="entry name" value="Lambda_DNA-bd_dom_sf"/>
</dbReference>
<dbReference type="PROSITE" id="PS50943">
    <property type="entry name" value="HTH_CROC1"/>
    <property type="match status" value="1"/>
</dbReference>
<proteinExistence type="predicted"/>
<keyword evidence="1" id="KW-0238">DNA-binding</keyword>
<evidence type="ECO:0000313" key="4">
    <source>
        <dbReference type="EMBL" id="RSU04584.1"/>
    </source>
</evidence>
<dbReference type="Gene3D" id="1.10.260.40">
    <property type="entry name" value="lambda repressor-like DNA-binding domains"/>
    <property type="match status" value="1"/>
</dbReference>
<gene>
    <name evidence="4" type="ORF">CBF31_00790</name>
</gene>
<dbReference type="PANTHER" id="PTHR46558">
    <property type="entry name" value="TRACRIPTIONAL REGULATORY PROTEIN-RELATED-RELATED"/>
    <property type="match status" value="1"/>
</dbReference>
<feature type="domain" description="HTH cro/C1-type" evidence="3">
    <location>
        <begin position="7"/>
        <end position="61"/>
    </location>
</feature>
<evidence type="ECO:0000256" key="1">
    <source>
        <dbReference type="ARBA" id="ARBA00023125"/>
    </source>
</evidence>
<feature type="transmembrane region" description="Helical" evidence="2">
    <location>
        <begin position="83"/>
        <end position="104"/>
    </location>
</feature>
<comment type="caution">
    <text evidence="4">The sequence shown here is derived from an EMBL/GenBank/DDBJ whole genome shotgun (WGS) entry which is preliminary data.</text>
</comment>
<dbReference type="GO" id="GO:0003677">
    <property type="term" value="F:DNA binding"/>
    <property type="evidence" value="ECO:0007669"/>
    <property type="project" value="UniProtKB-KW"/>
</dbReference>
<dbReference type="CDD" id="cd00093">
    <property type="entry name" value="HTH_XRE"/>
    <property type="match status" value="1"/>
</dbReference>
<dbReference type="Pfam" id="PF01381">
    <property type="entry name" value="HTH_3"/>
    <property type="match status" value="1"/>
</dbReference>
<accession>A0A430ABG1</accession>
<keyword evidence="5" id="KW-1185">Reference proteome</keyword>
<feature type="transmembrane region" description="Helical" evidence="2">
    <location>
        <begin position="110"/>
        <end position="129"/>
    </location>
</feature>
<dbReference type="SMART" id="SM00530">
    <property type="entry name" value="HTH_XRE"/>
    <property type="match status" value="1"/>
</dbReference>
<dbReference type="SUPFAM" id="SSF47413">
    <property type="entry name" value="lambda repressor-like DNA-binding domains"/>
    <property type="match status" value="1"/>
</dbReference>
<dbReference type="Proteomes" id="UP000287101">
    <property type="component" value="Unassembled WGS sequence"/>
</dbReference>
<evidence type="ECO:0000259" key="3">
    <source>
        <dbReference type="PROSITE" id="PS50943"/>
    </source>
</evidence>
<dbReference type="EMBL" id="NGJY01000001">
    <property type="protein sequence ID" value="RSU04584.1"/>
    <property type="molecule type" value="Genomic_DNA"/>
</dbReference>